<evidence type="ECO:0000313" key="1">
    <source>
        <dbReference type="EMBL" id="EFC50958.1"/>
    </source>
</evidence>
<organism evidence="1 2">
    <name type="scientific">Neisseria subflava NJ9703</name>
    <dbReference type="NCBI Taxonomy" id="546268"/>
    <lineage>
        <taxon>Bacteria</taxon>
        <taxon>Pseudomonadati</taxon>
        <taxon>Pseudomonadota</taxon>
        <taxon>Betaproteobacteria</taxon>
        <taxon>Neisseriales</taxon>
        <taxon>Neisseriaceae</taxon>
        <taxon>Neisseria</taxon>
    </lineage>
</organism>
<evidence type="ECO:0000313" key="2">
    <source>
        <dbReference type="Proteomes" id="UP000004621"/>
    </source>
</evidence>
<sequence length="39" mass="4428">MFSLVKIQNGIIVNQFKDIFTATGRLKTKNAPEKSRSVF</sequence>
<reference evidence="1 2" key="1">
    <citation type="submission" date="2010-01" db="EMBL/GenBank/DDBJ databases">
        <authorList>
            <person name="Weinstock G."/>
            <person name="Sodergren E."/>
            <person name="Clifton S."/>
            <person name="Fulton L."/>
            <person name="Fulton B."/>
            <person name="Courtney L."/>
            <person name="Fronick C."/>
            <person name="Harrison M."/>
            <person name="Strong C."/>
            <person name="Farmer C."/>
            <person name="Delahaunty K."/>
            <person name="Markovic C."/>
            <person name="Hall O."/>
            <person name="Minx P."/>
            <person name="Tomlinson C."/>
            <person name="Mitreva M."/>
            <person name="Nelson J."/>
            <person name="Hou S."/>
            <person name="Wollam A."/>
            <person name="Pepin K.H."/>
            <person name="Johnson M."/>
            <person name="Bhonagiri V."/>
            <person name="Nash W.E."/>
            <person name="Warren W."/>
            <person name="Chinwalla A."/>
            <person name="Mardis E.R."/>
            <person name="Wilson R.K."/>
        </authorList>
    </citation>
    <scope>NUCLEOTIDE SEQUENCE [LARGE SCALE GENOMIC DNA]</scope>
    <source>
        <strain evidence="1 2">NJ9703</strain>
    </source>
</reference>
<protein>
    <submittedName>
        <fullName evidence="1">Uncharacterized protein</fullName>
    </submittedName>
</protein>
<dbReference type="AlphaFoldDB" id="A0A9W5INW6"/>
<accession>A0A9W5INW6</accession>
<gene>
    <name evidence="1" type="ORF">NEISUBOT_05606</name>
</gene>
<proteinExistence type="predicted"/>
<dbReference type="EMBL" id="ACEO02000020">
    <property type="protein sequence ID" value="EFC50958.1"/>
    <property type="molecule type" value="Genomic_DNA"/>
</dbReference>
<dbReference type="Proteomes" id="UP000004621">
    <property type="component" value="Unassembled WGS sequence"/>
</dbReference>
<comment type="caution">
    <text evidence="1">The sequence shown here is derived from an EMBL/GenBank/DDBJ whole genome shotgun (WGS) entry which is preliminary data.</text>
</comment>
<name>A0A9W5INW6_NEISU</name>